<feature type="transmembrane region" description="Helical" evidence="1">
    <location>
        <begin position="6"/>
        <end position="24"/>
    </location>
</feature>
<dbReference type="AlphaFoldDB" id="A0A1E8FEG1"/>
<protein>
    <submittedName>
        <fullName evidence="2">Uncharacterized protein</fullName>
    </submittedName>
</protein>
<gene>
    <name evidence="2" type="ORF">BFC17_21625</name>
</gene>
<keyword evidence="3" id="KW-1185">Reference proteome</keyword>
<evidence type="ECO:0000313" key="3">
    <source>
        <dbReference type="Proteomes" id="UP000176037"/>
    </source>
</evidence>
<dbReference type="EMBL" id="MJIC01000014">
    <property type="protein sequence ID" value="OFI34146.1"/>
    <property type="molecule type" value="Genomic_DNA"/>
</dbReference>
<dbReference type="Proteomes" id="UP000176037">
    <property type="component" value="Unassembled WGS sequence"/>
</dbReference>
<accession>A0A1E8FEG1</accession>
<comment type="caution">
    <text evidence="2">The sequence shown here is derived from an EMBL/GenBank/DDBJ whole genome shotgun (WGS) entry which is preliminary data.</text>
</comment>
<evidence type="ECO:0000313" key="2">
    <source>
        <dbReference type="EMBL" id="OFI34146.1"/>
    </source>
</evidence>
<keyword evidence="1" id="KW-0812">Transmembrane</keyword>
<organism evidence="2 3">
    <name type="scientific">Alteromonas lipolytica</name>
    <dbReference type="NCBI Taxonomy" id="1856405"/>
    <lineage>
        <taxon>Bacteria</taxon>
        <taxon>Pseudomonadati</taxon>
        <taxon>Pseudomonadota</taxon>
        <taxon>Gammaproteobacteria</taxon>
        <taxon>Alteromonadales</taxon>
        <taxon>Alteromonadaceae</taxon>
        <taxon>Alteromonas/Salinimonas group</taxon>
        <taxon>Alteromonas</taxon>
    </lineage>
</organism>
<keyword evidence="1" id="KW-1133">Transmembrane helix</keyword>
<evidence type="ECO:0000256" key="1">
    <source>
        <dbReference type="SAM" id="Phobius"/>
    </source>
</evidence>
<name>A0A1E8FEG1_9ALTE</name>
<proteinExistence type="predicted"/>
<keyword evidence="1" id="KW-0472">Membrane</keyword>
<reference evidence="2 3" key="1">
    <citation type="submission" date="2016-09" db="EMBL/GenBank/DDBJ databases">
        <title>Alteromonas lipolytica, a new species isolated from sea water.</title>
        <authorList>
            <person name="Wu Y.-H."/>
            <person name="Cheng H."/>
            <person name="Xu X.-W."/>
        </authorList>
    </citation>
    <scope>NUCLEOTIDE SEQUENCE [LARGE SCALE GENOMIC DNA]</scope>
    <source>
        <strain evidence="2 3">JW12</strain>
    </source>
</reference>
<feature type="transmembrane region" description="Helical" evidence="1">
    <location>
        <begin position="36"/>
        <end position="60"/>
    </location>
</feature>
<dbReference type="OrthoDB" id="5739727at2"/>
<sequence length="70" mass="7562">MNINATLAGQVIAFIALFMVVVGYQLGKRKTQTPSLTAFVGFLTAFVPPLAIIFLAILVLKNDIPQQANE</sequence>
<dbReference type="RefSeq" id="WP_070177074.1">
    <property type="nucleotide sequence ID" value="NZ_BMJR01000003.1"/>
</dbReference>